<comment type="function">
    <text evidence="10">Part of the ABC transporter complex hrt involved in hemin import. Responsible for the translocation of the substrate across the membrane.</text>
</comment>
<keyword evidence="8 11" id="KW-1133">Transmembrane helix</keyword>
<dbReference type="RefSeq" id="WP_125715203.1">
    <property type="nucleotide sequence ID" value="NZ_JBHTOP010000022.1"/>
</dbReference>
<evidence type="ECO:0000313" key="14">
    <source>
        <dbReference type="EMBL" id="MFD1672028.1"/>
    </source>
</evidence>
<comment type="subcellular location">
    <subcellularLocation>
        <location evidence="1">Cell membrane</location>
        <topology evidence="1">Multi-pass membrane protein</topology>
    </subcellularLocation>
</comment>
<keyword evidence="7 11" id="KW-0812">Transmembrane</keyword>
<comment type="caution">
    <text evidence="14">The sequence shown here is derived from an EMBL/GenBank/DDBJ whole genome shotgun (WGS) entry which is preliminary data.</text>
</comment>
<evidence type="ECO:0000259" key="12">
    <source>
        <dbReference type="Pfam" id="PF02687"/>
    </source>
</evidence>
<dbReference type="Proteomes" id="UP001597267">
    <property type="component" value="Unassembled WGS sequence"/>
</dbReference>
<evidence type="ECO:0000256" key="3">
    <source>
        <dbReference type="ARBA" id="ARBA00011131"/>
    </source>
</evidence>
<evidence type="ECO:0000259" key="13">
    <source>
        <dbReference type="Pfam" id="PF12704"/>
    </source>
</evidence>
<proteinExistence type="inferred from homology"/>
<feature type="transmembrane region" description="Helical" evidence="11">
    <location>
        <begin position="288"/>
        <end position="310"/>
    </location>
</feature>
<accession>A0ABW4J7X8</accession>
<name>A0ABW4J7X8_9LACO</name>
<evidence type="ECO:0000256" key="2">
    <source>
        <dbReference type="ARBA" id="ARBA00008697"/>
    </source>
</evidence>
<evidence type="ECO:0000256" key="4">
    <source>
        <dbReference type="ARBA" id="ARBA00016962"/>
    </source>
</evidence>
<feature type="domain" description="ABC3 transporter permease C-terminal" evidence="12">
    <location>
        <begin position="239"/>
        <end position="350"/>
    </location>
</feature>
<comment type="subunit">
    <text evidence="3">The complex is composed of two ATP-binding proteins (HrtA), two transmembrane proteins (HrtB) and a solute-binding protein.</text>
</comment>
<gene>
    <name evidence="14" type="ORF">ACFQ5M_07970</name>
</gene>
<evidence type="ECO:0000256" key="11">
    <source>
        <dbReference type="SAM" id="Phobius"/>
    </source>
</evidence>
<protein>
    <recommendedName>
        <fullName evidence="4">Putative hemin transport system permease protein HrtB</fullName>
    </recommendedName>
</protein>
<evidence type="ECO:0000256" key="9">
    <source>
        <dbReference type="ARBA" id="ARBA00023136"/>
    </source>
</evidence>
<comment type="similarity">
    <text evidence="2">Belongs to the ABC-4 integral membrane protein family. HrtB subfamily.</text>
</comment>
<keyword evidence="15" id="KW-1185">Reference proteome</keyword>
<evidence type="ECO:0000256" key="8">
    <source>
        <dbReference type="ARBA" id="ARBA00022989"/>
    </source>
</evidence>
<evidence type="ECO:0000256" key="5">
    <source>
        <dbReference type="ARBA" id="ARBA00022448"/>
    </source>
</evidence>
<dbReference type="InterPro" id="IPR003838">
    <property type="entry name" value="ABC3_permease_C"/>
</dbReference>
<feature type="transmembrane region" description="Helical" evidence="11">
    <location>
        <begin position="237"/>
        <end position="259"/>
    </location>
</feature>
<sequence>MFLAIRELKHQKLRYGLISLIIFLIVFLVLFITGLTNGLASDNGAAINQGQSTAYVLEKGAQNRFNRSTITAAQAKEIKRDLGNGTPIAVSQTTVQKSKTSTKKTDIAYFALNASADFNLTATNGQKLTQQTGNGVLVSDKLQAEGYQVGRSITDTTSGKSFKIKGFIKNQTYAHTPVIYLSVKQWQAITPQAAMNLTYNTVATTSTKALTVSGFNKVPKQTMIQNIPGYSAETGSLTMMIAFLYIISVVVLAVFFYVLTIQKLQEFGTLKAIGTATGYLGRHLIYEIGLITLLAIAISSLLIILLGQVMPTSMPFIINGATLGVTAAIFIVVAILSSLISLVKISKVDPVSAIGGQV</sequence>
<keyword evidence="5" id="KW-0813">Transport</keyword>
<dbReference type="InterPro" id="IPR051125">
    <property type="entry name" value="ABC-4/HrtB_transporter"/>
</dbReference>
<feature type="transmembrane region" description="Helical" evidence="11">
    <location>
        <begin position="316"/>
        <end position="343"/>
    </location>
</feature>
<dbReference type="InterPro" id="IPR025857">
    <property type="entry name" value="MacB_PCD"/>
</dbReference>
<dbReference type="PANTHER" id="PTHR43738:SF1">
    <property type="entry name" value="HEMIN TRANSPORT SYSTEM PERMEASE PROTEIN HRTB-RELATED"/>
    <property type="match status" value="1"/>
</dbReference>
<evidence type="ECO:0000256" key="6">
    <source>
        <dbReference type="ARBA" id="ARBA00022475"/>
    </source>
</evidence>
<evidence type="ECO:0000313" key="15">
    <source>
        <dbReference type="Proteomes" id="UP001597267"/>
    </source>
</evidence>
<dbReference type="Pfam" id="PF02687">
    <property type="entry name" value="FtsX"/>
    <property type="match status" value="1"/>
</dbReference>
<evidence type="ECO:0000256" key="7">
    <source>
        <dbReference type="ARBA" id="ARBA00022692"/>
    </source>
</evidence>
<dbReference type="EMBL" id="JBHTOP010000022">
    <property type="protein sequence ID" value="MFD1672028.1"/>
    <property type="molecule type" value="Genomic_DNA"/>
</dbReference>
<feature type="domain" description="MacB-like periplasmic core" evidence="13">
    <location>
        <begin position="18"/>
        <end position="192"/>
    </location>
</feature>
<dbReference type="Pfam" id="PF12704">
    <property type="entry name" value="MacB_PCD"/>
    <property type="match status" value="1"/>
</dbReference>
<reference evidence="15" key="1">
    <citation type="journal article" date="2019" name="Int. J. Syst. Evol. Microbiol.">
        <title>The Global Catalogue of Microorganisms (GCM) 10K type strain sequencing project: providing services to taxonomists for standard genome sequencing and annotation.</title>
        <authorList>
            <consortium name="The Broad Institute Genomics Platform"/>
            <consortium name="The Broad Institute Genome Sequencing Center for Infectious Disease"/>
            <person name="Wu L."/>
            <person name="Ma J."/>
        </authorList>
    </citation>
    <scope>NUCLEOTIDE SEQUENCE [LARGE SCALE GENOMIC DNA]</scope>
    <source>
        <strain evidence="15">CCM 8896</strain>
    </source>
</reference>
<keyword evidence="6" id="KW-1003">Cell membrane</keyword>
<feature type="transmembrane region" description="Helical" evidence="11">
    <location>
        <begin position="12"/>
        <end position="32"/>
    </location>
</feature>
<evidence type="ECO:0000256" key="1">
    <source>
        <dbReference type="ARBA" id="ARBA00004651"/>
    </source>
</evidence>
<dbReference type="PANTHER" id="PTHR43738">
    <property type="entry name" value="ABC TRANSPORTER, MEMBRANE PROTEIN"/>
    <property type="match status" value="1"/>
</dbReference>
<organism evidence="14 15">
    <name type="scientific">Agrilactobacillus yilanensis</name>
    <dbReference type="NCBI Taxonomy" id="2485997"/>
    <lineage>
        <taxon>Bacteria</taxon>
        <taxon>Bacillati</taxon>
        <taxon>Bacillota</taxon>
        <taxon>Bacilli</taxon>
        <taxon>Lactobacillales</taxon>
        <taxon>Lactobacillaceae</taxon>
        <taxon>Agrilactobacillus</taxon>
    </lineage>
</organism>
<keyword evidence="9 11" id="KW-0472">Membrane</keyword>
<evidence type="ECO:0000256" key="10">
    <source>
        <dbReference type="ARBA" id="ARBA00024973"/>
    </source>
</evidence>